<evidence type="ECO:0000313" key="2">
    <source>
        <dbReference type="EMBL" id="PSJ07423.1"/>
    </source>
</evidence>
<dbReference type="NCBIfam" id="TIGR04168">
    <property type="entry name" value="TIGR04168 family protein"/>
    <property type="match status" value="1"/>
</dbReference>
<dbReference type="PANTHER" id="PTHR35769:SF2">
    <property type="entry name" value="CALCINEURIN-LIKE METALLO-PHOSPHOESTERASE SUPERFAMILY PROTEIN"/>
    <property type="match status" value="1"/>
</dbReference>
<dbReference type="Pfam" id="PF00149">
    <property type="entry name" value="Metallophos"/>
    <property type="match status" value="1"/>
</dbReference>
<dbReference type="SUPFAM" id="SSF56300">
    <property type="entry name" value="Metallo-dependent phosphatases"/>
    <property type="match status" value="1"/>
</dbReference>
<protein>
    <submittedName>
        <fullName evidence="2">TIGR04168 family protein</fullName>
    </submittedName>
</protein>
<dbReference type="RefSeq" id="WP_106501608.1">
    <property type="nucleotide sequence ID" value="NZ_PXXO01000001.1"/>
</dbReference>
<dbReference type="Gene3D" id="3.60.21.10">
    <property type="match status" value="1"/>
</dbReference>
<evidence type="ECO:0000313" key="3">
    <source>
        <dbReference type="Proteomes" id="UP000243002"/>
    </source>
</evidence>
<dbReference type="AlphaFoldDB" id="A0A2P7N1R3"/>
<name>A0A2P7N1R3_9CYAN</name>
<reference evidence="2 3" key="1">
    <citation type="journal article" date="2018" name="Environ. Microbiol.">
        <title>Ecological and genomic features of two widespread freshwater picocyanobacteria.</title>
        <authorList>
            <person name="Cabello-Yeves P.J."/>
            <person name="Picazo A."/>
            <person name="Camacho A."/>
            <person name="Callieri C."/>
            <person name="Rosselli R."/>
            <person name="Roda-Garcia J.J."/>
            <person name="Coutinho F.H."/>
            <person name="Rodriguez-Valera F."/>
        </authorList>
    </citation>
    <scope>NUCLEOTIDE SEQUENCE [LARGE SCALE GENOMIC DNA]</scope>
    <source>
        <strain evidence="2 3">Tous</strain>
    </source>
</reference>
<dbReference type="InterPro" id="IPR004843">
    <property type="entry name" value="Calcineurin-like_PHP"/>
</dbReference>
<dbReference type="OrthoDB" id="504928at2"/>
<keyword evidence="3" id="KW-1185">Reference proteome</keyword>
<comment type="caution">
    <text evidence="2">The sequence shown here is derived from an EMBL/GenBank/DDBJ whole genome shotgun (WGS) entry which is preliminary data.</text>
</comment>
<organism evidence="2 3">
    <name type="scientific">Cyanobium usitatum str. Tous</name>
    <dbReference type="NCBI Taxonomy" id="2116684"/>
    <lineage>
        <taxon>Bacteria</taxon>
        <taxon>Bacillati</taxon>
        <taxon>Cyanobacteriota</taxon>
        <taxon>Cyanophyceae</taxon>
        <taxon>Synechococcales</taxon>
        <taxon>Prochlorococcaceae</taxon>
        <taxon>Cyanobium</taxon>
    </lineage>
</organism>
<accession>A0A2P7N1R3</accession>
<dbReference type="Proteomes" id="UP000243002">
    <property type="component" value="Unassembled WGS sequence"/>
</dbReference>
<dbReference type="InterPro" id="IPR029052">
    <property type="entry name" value="Metallo-depent_PP-like"/>
</dbReference>
<feature type="domain" description="Calcineurin-like phosphoesterase" evidence="1">
    <location>
        <begin position="10"/>
        <end position="211"/>
    </location>
</feature>
<dbReference type="GO" id="GO:0016787">
    <property type="term" value="F:hydrolase activity"/>
    <property type="evidence" value="ECO:0007669"/>
    <property type="project" value="InterPro"/>
</dbReference>
<sequence>MAVSGGGKRLRIAIAGDLHGEWDHSDHALLDCLAPDALLVVGDLSDGQQRIPSLLRQLPMPVACILGNHDTGKDASGRTLQHQINLLGEVHCGWKLRALSPPDLAVVGGRPATAGGGFRLSRAALAAFGPVSLQESADRITAAAATAPPDWPLVLLSHSGPSGLGSDATSPCGRDWKPPACDWGDLDLALAIRQIRLNRPVPLVVFGHMHHALRRGQGDRQSFCRDRAGTSYLNTACVPRHGTDGAGQALRHFSWVELVGQEVVSASHRWFGLGGELLYEERLWTAPNPAPNPAPELAPC</sequence>
<dbReference type="PANTHER" id="PTHR35769">
    <property type="entry name" value="CALCINEURIN-LIKE METALLO-PHOSPHOESTERASE SUPERFAMILY PROTEIN"/>
    <property type="match status" value="1"/>
</dbReference>
<dbReference type="InterPro" id="IPR027629">
    <property type="entry name" value="DevT-like"/>
</dbReference>
<gene>
    <name evidence="2" type="ORF">C7K55_01485</name>
</gene>
<dbReference type="EMBL" id="PXXO01000001">
    <property type="protein sequence ID" value="PSJ07423.1"/>
    <property type="molecule type" value="Genomic_DNA"/>
</dbReference>
<evidence type="ECO:0000259" key="1">
    <source>
        <dbReference type="Pfam" id="PF00149"/>
    </source>
</evidence>
<proteinExistence type="predicted"/>